<organism evidence="5 6">
    <name type="scientific">Sphaerisporangium dianthi</name>
    <dbReference type="NCBI Taxonomy" id="1436120"/>
    <lineage>
        <taxon>Bacteria</taxon>
        <taxon>Bacillati</taxon>
        <taxon>Actinomycetota</taxon>
        <taxon>Actinomycetes</taxon>
        <taxon>Streptosporangiales</taxon>
        <taxon>Streptosporangiaceae</taxon>
        <taxon>Sphaerisporangium</taxon>
    </lineage>
</organism>
<keyword evidence="2" id="KW-0238">DNA-binding</keyword>
<sequence length="113" mass="12561">MDGERVDQAACGHLFEVFALLGKRWNGLILGTLLDGPARFSELERIIPGIRGPMLSRRLAELAEVGLVERHVETGPPVEVYYRLTIAGEGLRRSVHELSRWGETFLGPSARSH</sequence>
<dbReference type="InterPro" id="IPR001845">
    <property type="entry name" value="HTH_ArsR_DNA-bd_dom"/>
</dbReference>
<keyword evidence="1" id="KW-0805">Transcription regulation</keyword>
<dbReference type="InterPro" id="IPR036388">
    <property type="entry name" value="WH-like_DNA-bd_sf"/>
</dbReference>
<name>A0ABV9CIE7_9ACTN</name>
<dbReference type="EMBL" id="JBHSFP010000012">
    <property type="protein sequence ID" value="MFC4532989.1"/>
    <property type="molecule type" value="Genomic_DNA"/>
</dbReference>
<keyword evidence="3" id="KW-0804">Transcription</keyword>
<dbReference type="RefSeq" id="WP_380841929.1">
    <property type="nucleotide sequence ID" value="NZ_JBHSFP010000012.1"/>
</dbReference>
<dbReference type="InterPro" id="IPR002577">
    <property type="entry name" value="HTH_HxlR"/>
</dbReference>
<dbReference type="Pfam" id="PF01638">
    <property type="entry name" value="HxlR"/>
    <property type="match status" value="1"/>
</dbReference>
<feature type="domain" description="HTH hxlR-type" evidence="4">
    <location>
        <begin position="11"/>
        <end position="110"/>
    </location>
</feature>
<evidence type="ECO:0000259" key="4">
    <source>
        <dbReference type="PROSITE" id="PS51118"/>
    </source>
</evidence>
<keyword evidence="6" id="KW-1185">Reference proteome</keyword>
<evidence type="ECO:0000256" key="2">
    <source>
        <dbReference type="ARBA" id="ARBA00023125"/>
    </source>
</evidence>
<dbReference type="Proteomes" id="UP001596004">
    <property type="component" value="Unassembled WGS sequence"/>
</dbReference>
<dbReference type="Gene3D" id="1.10.10.10">
    <property type="entry name" value="Winged helix-like DNA-binding domain superfamily/Winged helix DNA-binding domain"/>
    <property type="match status" value="1"/>
</dbReference>
<dbReference type="InterPro" id="IPR036390">
    <property type="entry name" value="WH_DNA-bd_sf"/>
</dbReference>
<evidence type="ECO:0000256" key="3">
    <source>
        <dbReference type="ARBA" id="ARBA00023163"/>
    </source>
</evidence>
<dbReference type="PANTHER" id="PTHR33204">
    <property type="entry name" value="TRANSCRIPTIONAL REGULATOR, MARR FAMILY"/>
    <property type="match status" value="1"/>
</dbReference>
<dbReference type="SUPFAM" id="SSF46785">
    <property type="entry name" value="Winged helix' DNA-binding domain"/>
    <property type="match status" value="1"/>
</dbReference>
<dbReference type="PANTHER" id="PTHR33204:SF37">
    <property type="entry name" value="HTH-TYPE TRANSCRIPTIONAL REGULATOR YODB"/>
    <property type="match status" value="1"/>
</dbReference>
<accession>A0ABV9CIE7</accession>
<comment type="caution">
    <text evidence="5">The sequence shown here is derived from an EMBL/GenBank/DDBJ whole genome shotgun (WGS) entry which is preliminary data.</text>
</comment>
<gene>
    <name evidence="5" type="ORF">ACFO60_19605</name>
</gene>
<dbReference type="CDD" id="cd00090">
    <property type="entry name" value="HTH_ARSR"/>
    <property type="match status" value="1"/>
</dbReference>
<proteinExistence type="predicted"/>
<evidence type="ECO:0000256" key="1">
    <source>
        <dbReference type="ARBA" id="ARBA00023015"/>
    </source>
</evidence>
<evidence type="ECO:0000313" key="6">
    <source>
        <dbReference type="Proteomes" id="UP001596004"/>
    </source>
</evidence>
<protein>
    <submittedName>
        <fullName evidence="5">Winged helix-turn-helix transcriptional regulator</fullName>
    </submittedName>
</protein>
<reference evidence="6" key="1">
    <citation type="journal article" date="2019" name="Int. J. Syst. Evol. Microbiol.">
        <title>The Global Catalogue of Microorganisms (GCM) 10K type strain sequencing project: providing services to taxonomists for standard genome sequencing and annotation.</title>
        <authorList>
            <consortium name="The Broad Institute Genomics Platform"/>
            <consortium name="The Broad Institute Genome Sequencing Center for Infectious Disease"/>
            <person name="Wu L."/>
            <person name="Ma J."/>
        </authorList>
    </citation>
    <scope>NUCLEOTIDE SEQUENCE [LARGE SCALE GENOMIC DNA]</scope>
    <source>
        <strain evidence="6">CGMCC 4.7132</strain>
    </source>
</reference>
<evidence type="ECO:0000313" key="5">
    <source>
        <dbReference type="EMBL" id="MFC4532989.1"/>
    </source>
</evidence>
<dbReference type="SMART" id="SM00418">
    <property type="entry name" value="HTH_ARSR"/>
    <property type="match status" value="1"/>
</dbReference>
<dbReference type="PROSITE" id="PS51118">
    <property type="entry name" value="HTH_HXLR"/>
    <property type="match status" value="1"/>
</dbReference>
<dbReference type="InterPro" id="IPR011991">
    <property type="entry name" value="ArsR-like_HTH"/>
</dbReference>